<comment type="similarity">
    <text evidence="1">Belongs to the bacterial solute-binding protein ModA family.</text>
</comment>
<feature type="signal peptide" evidence="4">
    <location>
        <begin position="1"/>
        <end position="17"/>
    </location>
</feature>
<reference evidence="6" key="1">
    <citation type="journal article" date="2019" name="Int. J. Syst. Evol. Microbiol.">
        <title>The Global Catalogue of Microorganisms (GCM) 10K type strain sequencing project: providing services to taxonomists for standard genome sequencing and annotation.</title>
        <authorList>
            <consortium name="The Broad Institute Genomics Platform"/>
            <consortium name="The Broad Institute Genome Sequencing Center for Infectious Disease"/>
            <person name="Wu L."/>
            <person name="Ma J."/>
        </authorList>
    </citation>
    <scope>NUCLEOTIDE SEQUENCE [LARGE SCALE GENOMIC DNA]</scope>
    <source>
        <strain evidence="6">CCUG 54527</strain>
    </source>
</reference>
<comment type="caution">
    <text evidence="5">The sequence shown here is derived from an EMBL/GenBank/DDBJ whole genome shotgun (WGS) entry which is preliminary data.</text>
</comment>
<keyword evidence="2" id="KW-0479">Metal-binding</keyword>
<dbReference type="NCBIfam" id="TIGR01256">
    <property type="entry name" value="modA"/>
    <property type="match status" value="1"/>
</dbReference>
<keyword evidence="6" id="KW-1185">Reference proteome</keyword>
<organism evidence="5 6">
    <name type="scientific">Paenisporosarcina macmurdoensis</name>
    <dbReference type="NCBI Taxonomy" id="212659"/>
    <lineage>
        <taxon>Bacteria</taxon>
        <taxon>Bacillati</taxon>
        <taxon>Bacillota</taxon>
        <taxon>Bacilli</taxon>
        <taxon>Bacillales</taxon>
        <taxon>Caryophanaceae</taxon>
        <taxon>Paenisporosarcina</taxon>
    </lineage>
</organism>
<dbReference type="InterPro" id="IPR050682">
    <property type="entry name" value="ModA/WtpA"/>
</dbReference>
<dbReference type="Proteomes" id="UP001596170">
    <property type="component" value="Unassembled WGS sequence"/>
</dbReference>
<accession>A0ABW1L7W7</accession>
<evidence type="ECO:0000313" key="5">
    <source>
        <dbReference type="EMBL" id="MFC6040060.1"/>
    </source>
</evidence>
<dbReference type="PANTHER" id="PTHR30632">
    <property type="entry name" value="MOLYBDATE-BINDING PERIPLASMIC PROTEIN"/>
    <property type="match status" value="1"/>
</dbReference>
<dbReference type="SUPFAM" id="SSF53850">
    <property type="entry name" value="Periplasmic binding protein-like II"/>
    <property type="match status" value="1"/>
</dbReference>
<evidence type="ECO:0000313" key="6">
    <source>
        <dbReference type="Proteomes" id="UP001596170"/>
    </source>
</evidence>
<dbReference type="PIRSF" id="PIRSF004846">
    <property type="entry name" value="ModA"/>
    <property type="match status" value="1"/>
</dbReference>
<evidence type="ECO:0000256" key="1">
    <source>
        <dbReference type="ARBA" id="ARBA00009175"/>
    </source>
</evidence>
<evidence type="ECO:0000256" key="3">
    <source>
        <dbReference type="ARBA" id="ARBA00022729"/>
    </source>
</evidence>
<dbReference type="Pfam" id="PF13531">
    <property type="entry name" value="SBP_bac_11"/>
    <property type="match status" value="1"/>
</dbReference>
<dbReference type="EMBL" id="JBHSRI010000018">
    <property type="protein sequence ID" value="MFC6040060.1"/>
    <property type="molecule type" value="Genomic_DNA"/>
</dbReference>
<evidence type="ECO:0000256" key="4">
    <source>
        <dbReference type="SAM" id="SignalP"/>
    </source>
</evidence>
<dbReference type="RefSeq" id="WP_377734325.1">
    <property type="nucleotide sequence ID" value="NZ_JBHSRI010000018.1"/>
</dbReference>
<evidence type="ECO:0000256" key="2">
    <source>
        <dbReference type="ARBA" id="ARBA00022723"/>
    </source>
</evidence>
<dbReference type="PANTHER" id="PTHR30632:SF0">
    <property type="entry name" value="SULFATE-BINDING PROTEIN"/>
    <property type="match status" value="1"/>
</dbReference>
<proteinExistence type="inferred from homology"/>
<dbReference type="PROSITE" id="PS51257">
    <property type="entry name" value="PROKAR_LIPOPROTEIN"/>
    <property type="match status" value="1"/>
</dbReference>
<name>A0ABW1L7W7_9BACL</name>
<dbReference type="InterPro" id="IPR005950">
    <property type="entry name" value="ModA"/>
</dbReference>
<keyword evidence="3 4" id="KW-0732">Signal</keyword>
<dbReference type="Gene3D" id="3.40.190.10">
    <property type="entry name" value="Periplasmic binding protein-like II"/>
    <property type="match status" value="2"/>
</dbReference>
<gene>
    <name evidence="5" type="primary">modA</name>
    <name evidence="5" type="ORF">ACFPYN_11570</name>
</gene>
<sequence>MKNMILLLMLVVLGACGKPSTDSDNELVISTASSLKEAMLAIEVEFGKVQPNTKLMFNFGSSGKLRSQIQQGAPADVFLSASVNDMDVLADAGLIIKETVRPFAENRLVLASINHDESNDFSQLMMATHETIAIGEPASVPLGEYTKQLLDNLGLWEALKGKMIYAKDARQVLTYIESGNAGLGIVYFSDTQVSPTIKIINEMTEGQHPIIYPAGIAEESQNREEAEVFLAFITGKVGQEILEQYGFITVKGG</sequence>
<feature type="chain" id="PRO_5046990016" evidence="4">
    <location>
        <begin position="18"/>
        <end position="253"/>
    </location>
</feature>
<protein>
    <submittedName>
        <fullName evidence="5">Molybdate ABC transporter substrate-binding protein</fullName>
    </submittedName>
</protein>